<dbReference type="EC" id="1.14.14.1" evidence="5"/>
<evidence type="ECO:0000313" key="16">
    <source>
        <dbReference type="EMBL" id="RXN16123.1"/>
    </source>
</evidence>
<evidence type="ECO:0000256" key="13">
    <source>
        <dbReference type="ARBA" id="ARBA00023136"/>
    </source>
</evidence>
<name>A0A498M8C2_LABRO</name>
<evidence type="ECO:0000256" key="12">
    <source>
        <dbReference type="ARBA" id="ARBA00023033"/>
    </source>
</evidence>
<dbReference type="GO" id="GO:0020037">
    <property type="term" value="F:heme binding"/>
    <property type="evidence" value="ECO:0007669"/>
    <property type="project" value="InterPro"/>
</dbReference>
<evidence type="ECO:0000313" key="17">
    <source>
        <dbReference type="Proteomes" id="UP000290572"/>
    </source>
</evidence>
<dbReference type="InterPro" id="IPR002401">
    <property type="entry name" value="Cyt_P450_E_grp-I"/>
</dbReference>
<dbReference type="GO" id="GO:0016712">
    <property type="term" value="F:oxidoreductase activity, acting on paired donors, with incorporation or reduction of molecular oxygen, reduced flavin or flavoprotein as one donor, and incorporation of one atom of oxygen"/>
    <property type="evidence" value="ECO:0007669"/>
    <property type="project" value="UniProtKB-EC"/>
</dbReference>
<keyword evidence="11 15" id="KW-0408">Iron</keyword>
<feature type="binding site" description="axial binding residue" evidence="15">
    <location>
        <position position="779"/>
    </location>
    <ligand>
        <name>heme</name>
        <dbReference type="ChEBI" id="CHEBI:30413"/>
    </ligand>
    <ligandPart>
        <name>Fe</name>
        <dbReference type="ChEBI" id="CHEBI:18248"/>
    </ligandPart>
</feature>
<dbReference type="InterPro" id="IPR017972">
    <property type="entry name" value="Cyt_P450_CS"/>
</dbReference>
<evidence type="ECO:0000256" key="1">
    <source>
        <dbReference type="ARBA" id="ARBA00001971"/>
    </source>
</evidence>
<dbReference type="Proteomes" id="UP000290572">
    <property type="component" value="Unassembled WGS sequence"/>
</dbReference>
<sequence length="1649" mass="188962">MKHGCSQYILYRLTSKKPDSSGSLPLCNQTGFYNFDMECYKKYGKVWGIYDGRLPMLMVTDLEMIKAIMVKECYSTFTNRRETNADLAGPFADGISFVKDERWKRIRSSLSPYFTSGRLKEGRVDFLKLMIQNQIPDEKIDDTTEQPAKGLTDHEILSQSFVFILGGYETTSTALTFLFYNLATNPDCMKKLVEEIDKNFPPNTPITYEALMKIDYLEMAINESLRLFPTAPRLERLSKKTVEINGVTIPKDTLVGIPTYVLNRDPQLWDSPEEFRPERFSPESKSEINQYAFMPFGLGPRNCIGMRFAQMIMKLLVVKLLQNFTVETCKETQIPVQLNAIFQPTVPITLKCTPSYGIWPHGFFKKLGIPGPRPLPFFGTFLSYTKGFHNFDMECYKKFGKVWGIYDGRLPILMVADLEMIKAIMVKECYSTFTNRRETNADLAGPFADGITVVKDERWKRIRSSLSPYFTSGRLKEIFPIAVTHADRFIQNMQKRAHDQPVKIKEAVAPYSLDVVTSSSFSVDIDSINNADDPFVTNIKKFFMFNLFSPLILILNLFPALANLLGKMGITLFSRSSVEFFYSALKKIKDEHNEKSDGRVDFLKLMIQNQIPGDHFEDTAEQPTKGLTDHEILSQSFVFILGGYETTSTTLTYLLYNLATNPDCLEKLVEEIDKNFPPNIPITYDALMKMDYLEMAIHESMRLVPTAPRLERVCKKTVELNGVTIPKDTLVGIPTYVLNRDPQLWDSPEEFRPERFNPESKSEINQYAFMPFGLGPRNCIGMRFAQMIMKLLVVKLLQNFTVETCKETQIPLELNAIFQPKAPITLRFTPSYGIWPHGFFKKLGIPGPRPWPFFGTFLSYTKGFHNFEMECYKKYGKVWGIYDGRLPILMVADLEMIKAIMVKECYSTFTNRRETNAVLAGPLADGITVVKDERWKRIRSSLSPYFTSGRLKEGRVDFLKLMIQNQISGDHFEDTAEQPTKGLTDHEILSQSFVFIIGGYETTSTTLTYLLYNLATNPDCMKKLVGEIDKNFPPNIPITYDALMKMDYLEMAIHESMRLIPTAPRLERVCKKTVELNGVTIPKDTLVGIPTYVLCRDPQLWDSPEEFRPERFNPESKSEINQYAFMPFGLGPRNCIGMRFAQMIMKLLVVKLLQNFTVETCKETQIPLELNAIFQPKAPITLKFTPSWGVWPHRFFKKLGIPGPRPWPFLGTLLSYAKGLCNFDMECAKKYGKVWGIYDGRLPILMVTDLEMIKVILVKECYSNFINRRKRTTGLAGPFADGIIMVQDDRWKRMRSTLSPYFTSGRLKEIFPIAVIHADRFIENMQKKDHEQPVKVKEVVGPYSMDVVTSSSFSVDIDSINKADDPFVTNVKKFVQFNMFNPLLLLLLLFPSLALVLKKMGITLFSKSSMEFFYSALRKIKDDHNTESKICGFVNLIGLTDHEILSQSLVFILGGYETTSTTLTFLLYNLATNPDCLEKLVEEIDKNFPLETPITYEALMKMDYLEMAINESMRLLPTAPRLERSSKKTVELNGVTIPKDTLIGIPVYVLCRDPQLWDSPEEFRPERFSPECKSEMNQYAFLPFGLGPRNCIGMRYAVMIMKILVVKLLQNFSVETCKETQVPLEMNVAFQPKVPITLKFIPRSHKEKQ</sequence>
<keyword evidence="12" id="KW-0503">Monooxygenase</keyword>
<evidence type="ECO:0000256" key="5">
    <source>
        <dbReference type="ARBA" id="ARBA00012109"/>
    </source>
</evidence>
<dbReference type="PRINTS" id="PR00463">
    <property type="entry name" value="EP450I"/>
</dbReference>
<dbReference type="FunFam" id="1.10.630.10:FF:000003">
    <property type="entry name" value="cytochrome P450 3A12-like isoform X2"/>
    <property type="match status" value="4"/>
</dbReference>
<evidence type="ECO:0000256" key="14">
    <source>
        <dbReference type="ARBA" id="ARBA00047827"/>
    </source>
</evidence>
<dbReference type="Pfam" id="PF00067">
    <property type="entry name" value="p450"/>
    <property type="match status" value="6"/>
</dbReference>
<dbReference type="InterPro" id="IPR001128">
    <property type="entry name" value="Cyt_P450"/>
</dbReference>
<keyword evidence="13" id="KW-0472">Membrane</keyword>
<evidence type="ECO:0000256" key="8">
    <source>
        <dbReference type="ARBA" id="ARBA00022824"/>
    </source>
</evidence>
<dbReference type="FunFam" id="1.10.630.10:FF:000182">
    <property type="entry name" value="Cytochrome P450 3A4"/>
    <property type="match status" value="1"/>
</dbReference>
<keyword evidence="8" id="KW-0256">Endoplasmic reticulum</keyword>
<evidence type="ECO:0000256" key="15">
    <source>
        <dbReference type="PIRSR" id="PIRSR602401-1"/>
    </source>
</evidence>
<comment type="caution">
    <text evidence="16">The sequence shown here is derived from an EMBL/GenBank/DDBJ whole genome shotgun (WGS) entry which is preliminary data.</text>
</comment>
<dbReference type="PANTHER" id="PTHR24302">
    <property type="entry name" value="CYTOCHROME P450 FAMILY 3"/>
    <property type="match status" value="1"/>
</dbReference>
<dbReference type="GO" id="GO:0005506">
    <property type="term" value="F:iron ion binding"/>
    <property type="evidence" value="ECO:0007669"/>
    <property type="project" value="InterPro"/>
</dbReference>
<dbReference type="STRING" id="84645.A0A498M8C2"/>
<dbReference type="PRINTS" id="PR00385">
    <property type="entry name" value="P450"/>
</dbReference>
<evidence type="ECO:0000256" key="9">
    <source>
        <dbReference type="ARBA" id="ARBA00022848"/>
    </source>
</evidence>
<evidence type="ECO:0000256" key="10">
    <source>
        <dbReference type="ARBA" id="ARBA00023002"/>
    </source>
</evidence>
<keyword evidence="7 15" id="KW-0479">Metal-binding</keyword>
<dbReference type="GO" id="GO:0008395">
    <property type="term" value="F:steroid hydroxylase activity"/>
    <property type="evidence" value="ECO:0007669"/>
    <property type="project" value="TreeGrafter"/>
</dbReference>
<comment type="similarity">
    <text evidence="4">Belongs to the cytochrome P450 family.</text>
</comment>
<keyword evidence="18" id="KW-1267">Proteomics identification</keyword>
<dbReference type="PROSITE" id="PS00086">
    <property type="entry name" value="CYTOCHROME_P450"/>
    <property type="match status" value="4"/>
</dbReference>
<protein>
    <recommendedName>
        <fullName evidence="5">unspecific monooxygenase</fullName>
        <ecNumber evidence="5">1.14.14.1</ecNumber>
    </recommendedName>
</protein>
<reference evidence="16 17" key="1">
    <citation type="submission" date="2018-03" db="EMBL/GenBank/DDBJ databases">
        <title>Draft genome sequence of Rohu Carp (Labeo rohita).</title>
        <authorList>
            <person name="Das P."/>
            <person name="Kushwaha B."/>
            <person name="Joshi C.G."/>
            <person name="Kumar D."/>
            <person name="Nagpure N.S."/>
            <person name="Sahoo L."/>
            <person name="Das S.P."/>
            <person name="Bit A."/>
            <person name="Patnaik S."/>
            <person name="Meher P.K."/>
            <person name="Jayasankar P."/>
            <person name="Koringa P.G."/>
            <person name="Patel N.V."/>
            <person name="Hinsu A.T."/>
            <person name="Kumar R."/>
            <person name="Pandey M."/>
            <person name="Agarwal S."/>
            <person name="Srivastava S."/>
            <person name="Singh M."/>
            <person name="Iquebal M.A."/>
            <person name="Jaiswal S."/>
            <person name="Angadi U.B."/>
            <person name="Kumar N."/>
            <person name="Raza M."/>
            <person name="Shah T.M."/>
            <person name="Rai A."/>
            <person name="Jena J.K."/>
        </authorList>
    </citation>
    <scope>NUCLEOTIDE SEQUENCE [LARGE SCALE GENOMIC DNA]</scope>
    <source>
        <strain evidence="16">DASCIFA01</strain>
        <tissue evidence="16">Testis</tissue>
    </source>
</reference>
<evidence type="ECO:0000256" key="3">
    <source>
        <dbReference type="ARBA" id="ARBA00004406"/>
    </source>
</evidence>
<evidence type="ECO:0000256" key="4">
    <source>
        <dbReference type="ARBA" id="ARBA00010617"/>
    </source>
</evidence>
<dbReference type="SUPFAM" id="SSF48264">
    <property type="entry name" value="Cytochrome P450"/>
    <property type="match status" value="4"/>
</dbReference>
<evidence type="ECO:0000256" key="7">
    <source>
        <dbReference type="ARBA" id="ARBA00022723"/>
    </source>
</evidence>
<organism evidence="16 17">
    <name type="scientific">Labeo rohita</name>
    <name type="common">Indian major carp</name>
    <name type="synonym">Cyprinus rohita</name>
    <dbReference type="NCBI Taxonomy" id="84645"/>
    <lineage>
        <taxon>Eukaryota</taxon>
        <taxon>Metazoa</taxon>
        <taxon>Chordata</taxon>
        <taxon>Craniata</taxon>
        <taxon>Vertebrata</taxon>
        <taxon>Euteleostomi</taxon>
        <taxon>Actinopterygii</taxon>
        <taxon>Neopterygii</taxon>
        <taxon>Teleostei</taxon>
        <taxon>Ostariophysi</taxon>
        <taxon>Cypriniformes</taxon>
        <taxon>Cyprinidae</taxon>
        <taxon>Labeoninae</taxon>
        <taxon>Labeonini</taxon>
        <taxon>Labeo</taxon>
    </lineage>
</organism>
<dbReference type="PANTHER" id="PTHR24302:SF17">
    <property type="entry name" value="CYTOCHROME P450, FAMILY 3, SUBFAMILY C, POLYPEPTIDE 4-RELATED"/>
    <property type="match status" value="1"/>
</dbReference>
<dbReference type="InterPro" id="IPR050705">
    <property type="entry name" value="Cytochrome_P450_3A"/>
</dbReference>
<dbReference type="GO" id="GO:0005789">
    <property type="term" value="C:endoplasmic reticulum membrane"/>
    <property type="evidence" value="ECO:0007669"/>
    <property type="project" value="UniProtKB-SubCell"/>
</dbReference>
<evidence type="ECO:0000256" key="6">
    <source>
        <dbReference type="ARBA" id="ARBA00022617"/>
    </source>
</evidence>
<gene>
    <name evidence="16" type="ORF">ROHU_027731</name>
</gene>
<dbReference type="InterPro" id="IPR036396">
    <property type="entry name" value="Cyt_P450_sf"/>
</dbReference>
<proteinExistence type="evidence at protein level"/>
<evidence type="ECO:0000256" key="2">
    <source>
        <dbReference type="ARBA" id="ARBA00004174"/>
    </source>
</evidence>
<evidence type="ECO:0007829" key="18">
    <source>
        <dbReference type="PeptideAtlas" id="A0A498M8C2"/>
    </source>
</evidence>
<comment type="cofactor">
    <cofactor evidence="1 15">
        <name>heme</name>
        <dbReference type="ChEBI" id="CHEBI:30413"/>
    </cofactor>
</comment>
<keyword evidence="10" id="KW-0560">Oxidoreductase</keyword>
<accession>A0A498M8C2</accession>
<keyword evidence="9" id="KW-0492">Microsome</keyword>
<dbReference type="EMBL" id="QBIY01012807">
    <property type="protein sequence ID" value="RXN16123.1"/>
    <property type="molecule type" value="Genomic_DNA"/>
</dbReference>
<keyword evidence="6 15" id="KW-0349">Heme</keyword>
<dbReference type="Gene3D" id="1.10.630.10">
    <property type="entry name" value="Cytochrome P450"/>
    <property type="match status" value="6"/>
</dbReference>
<comment type="catalytic activity">
    <reaction evidence="14">
        <text>an organic molecule + reduced [NADPH--hemoprotein reductase] + O2 = an alcohol + oxidized [NADPH--hemoprotein reductase] + H2O + H(+)</text>
        <dbReference type="Rhea" id="RHEA:17149"/>
        <dbReference type="Rhea" id="RHEA-COMP:11964"/>
        <dbReference type="Rhea" id="RHEA-COMP:11965"/>
        <dbReference type="ChEBI" id="CHEBI:15377"/>
        <dbReference type="ChEBI" id="CHEBI:15378"/>
        <dbReference type="ChEBI" id="CHEBI:15379"/>
        <dbReference type="ChEBI" id="CHEBI:30879"/>
        <dbReference type="ChEBI" id="CHEBI:57618"/>
        <dbReference type="ChEBI" id="CHEBI:58210"/>
        <dbReference type="ChEBI" id="CHEBI:142491"/>
        <dbReference type="EC" id="1.14.14.1"/>
    </reaction>
</comment>
<evidence type="ECO:0000256" key="11">
    <source>
        <dbReference type="ARBA" id="ARBA00023004"/>
    </source>
</evidence>
<comment type="subcellular location">
    <subcellularLocation>
        <location evidence="3">Endoplasmic reticulum membrane</location>
        <topology evidence="3">Peripheral membrane protein</topology>
    </subcellularLocation>
    <subcellularLocation>
        <location evidence="2">Microsome membrane</location>
        <topology evidence="2">Peripheral membrane protein</topology>
    </subcellularLocation>
</comment>
<keyword evidence="17" id="KW-1185">Reference proteome</keyword>